<feature type="transmembrane region" description="Helical" evidence="2">
    <location>
        <begin position="140"/>
        <end position="161"/>
    </location>
</feature>
<dbReference type="RefSeq" id="WP_368630329.1">
    <property type="nucleotide sequence ID" value="NZ_JAYWLU010000015.1"/>
</dbReference>
<feature type="transmembrane region" description="Helical" evidence="2">
    <location>
        <begin position="394"/>
        <end position="413"/>
    </location>
</feature>
<feature type="compositionally biased region" description="Basic and acidic residues" evidence="1">
    <location>
        <begin position="453"/>
        <end position="462"/>
    </location>
</feature>
<keyword evidence="2" id="KW-0812">Transmembrane</keyword>
<feature type="transmembrane region" description="Helical" evidence="2">
    <location>
        <begin position="214"/>
        <end position="230"/>
    </location>
</feature>
<evidence type="ECO:0000256" key="1">
    <source>
        <dbReference type="SAM" id="MobiDB-lite"/>
    </source>
</evidence>
<feature type="region of interest" description="Disordered" evidence="1">
    <location>
        <begin position="453"/>
        <end position="487"/>
    </location>
</feature>
<keyword evidence="2" id="KW-1133">Transmembrane helix</keyword>
<feature type="transmembrane region" description="Helical" evidence="2">
    <location>
        <begin position="358"/>
        <end position="382"/>
    </location>
</feature>
<feature type="transmembrane region" description="Helical" evidence="2">
    <location>
        <begin position="83"/>
        <end position="104"/>
    </location>
</feature>
<evidence type="ECO:0000256" key="2">
    <source>
        <dbReference type="SAM" id="Phobius"/>
    </source>
</evidence>
<organism evidence="3 4">
    <name type="scientific">Kocuria carniphila</name>
    <dbReference type="NCBI Taxonomy" id="262208"/>
    <lineage>
        <taxon>Bacteria</taxon>
        <taxon>Bacillati</taxon>
        <taxon>Actinomycetota</taxon>
        <taxon>Actinomycetes</taxon>
        <taxon>Micrococcales</taxon>
        <taxon>Micrococcaceae</taxon>
        <taxon>Kocuria</taxon>
    </lineage>
</organism>
<sequence length="487" mass="52576">MVTMVMAAAAVAAILLGLFFSVLLGMWPKIGAAILVVATVVAQTLQTVAQSSLAGNVDELAVVAAFVVFSVRRILVHGTLRFVGAYWFFGAYAILGMLSAVLNNVSPNEWVLSGFLFLKGPLLMLGVLQIDWRRDDIPKIVKFGTAGLLVVLLSALVNAMAPEAWNAVVGRQPVSYRLGIPSLTGIFDHPVGLGSTMGMAFLAILAYRRIVERSVVSFVLLVTTGVVGILTFRRKSIASVAIVAIGSRLVLPGMRTRYVASLLVLLPLALIIAWQPLVEVVTNTYNEYFSNVDTTARTTMTIDSVILAAAAFPFGVGFGRFGSAVASSNYSPLYDELGYTRIYGMGPGERGGYLTDTFWPAILAEAGFIGLLCYMMGLLLIIRPAWKLMRHSSQPYVQWLGAVVVAWMAQLLIESIAAPVFTGPPMFGPVFMLAGVATAVYLRESSFGRPYEGHAVNEHDPDSPGPDRSGSTTSWKVHGRRRYQEAQ</sequence>
<comment type="caution">
    <text evidence="3">The sequence shown here is derived from an EMBL/GenBank/DDBJ whole genome shotgun (WGS) entry which is preliminary data.</text>
</comment>
<keyword evidence="4" id="KW-1185">Reference proteome</keyword>
<dbReference type="Proteomes" id="UP001558481">
    <property type="component" value="Unassembled WGS sequence"/>
</dbReference>
<evidence type="ECO:0008006" key="5">
    <source>
        <dbReference type="Google" id="ProtNLM"/>
    </source>
</evidence>
<evidence type="ECO:0000313" key="4">
    <source>
        <dbReference type="Proteomes" id="UP001558481"/>
    </source>
</evidence>
<feature type="transmembrane region" description="Helical" evidence="2">
    <location>
        <begin position="258"/>
        <end position="277"/>
    </location>
</feature>
<proteinExistence type="predicted"/>
<name>A0ABV3V4K6_9MICC</name>
<protein>
    <recommendedName>
        <fullName evidence="5">O-antigen ligase domain-containing protein</fullName>
    </recommendedName>
</protein>
<accession>A0ABV3V4K6</accession>
<gene>
    <name evidence="3" type="ORF">VVR66_13345</name>
</gene>
<feature type="transmembrane region" description="Helical" evidence="2">
    <location>
        <begin position="186"/>
        <end position="207"/>
    </location>
</feature>
<evidence type="ECO:0000313" key="3">
    <source>
        <dbReference type="EMBL" id="MEX3595702.1"/>
    </source>
</evidence>
<feature type="transmembrane region" description="Helical" evidence="2">
    <location>
        <begin position="52"/>
        <end position="71"/>
    </location>
</feature>
<keyword evidence="2" id="KW-0472">Membrane</keyword>
<feature type="transmembrane region" description="Helical" evidence="2">
    <location>
        <begin position="110"/>
        <end position="128"/>
    </location>
</feature>
<dbReference type="EMBL" id="JAYWLU010000015">
    <property type="protein sequence ID" value="MEX3595702.1"/>
    <property type="molecule type" value="Genomic_DNA"/>
</dbReference>
<reference evidence="3 4" key="1">
    <citation type="journal article" date="2024" name="Fungal Genet. Biol.">
        <title>The porcine skin microbiome exhibits broad fungal antagonism.</title>
        <authorList>
            <person name="De La Cruz K.F."/>
            <person name="Townsend E.C."/>
            <person name="Alex Cheong J.Z."/>
            <person name="Salamzade R."/>
            <person name="Liu A."/>
            <person name="Sandstrom S."/>
            <person name="Davila E."/>
            <person name="Huang L."/>
            <person name="Xu K.H."/>
            <person name="Wu S.Y."/>
            <person name="Meudt J.J."/>
            <person name="Shanmuganayagam D."/>
            <person name="Gibson A.L.F."/>
            <person name="Kalan L.R."/>
        </authorList>
    </citation>
    <scope>NUCLEOTIDE SEQUENCE [LARGE SCALE GENOMIC DNA]</scope>
    <source>
        <strain evidence="3 4">LK2625</strain>
    </source>
</reference>
<feature type="transmembrane region" description="Helical" evidence="2">
    <location>
        <begin position="425"/>
        <end position="442"/>
    </location>
</feature>